<evidence type="ECO:0000313" key="4">
    <source>
        <dbReference type="Proteomes" id="UP000275408"/>
    </source>
</evidence>
<dbReference type="PANTHER" id="PTHR11319">
    <property type="entry name" value="G PROTEIN-COUPLED RECEPTOR-RELATED"/>
    <property type="match status" value="1"/>
</dbReference>
<sequence>MVNFILRNPLDSNREVIKFSDKDDKVLGVALLRMGYTRTSSYPDYVYRTCPLGTFSEGNGKCMECPPGGFYVDSRGYVAESCKKCPNGSYVSFDKKPGKSILDCKACPIGTESDFVAGYRACPCLEGFYRTHRFAKCLRCKVGLICQDDYASLKSGYWWRWRNDSYKHRYQDFIQNLLATSPVLDNSSIQYPYSMPTPYRCQVEKSCKGGLDSPCAKGYEGPICAVCSSGYHKQLEFCEKCPSKVWIVAQLSIVLVILSLLFAILMRKRKTKLVKDEGHYLIDMFFSKLKILIGFYQVTHGLLDVFSYIEWPDSLQAVPTYSGILQLNFFQIAPVHCLFLGLHVNAFGELLLILTLNLSVIGASGVCYLIYKTVILKSHNLEEDEKSRKINQTKQLVYRNLFFFLYVTYLSTFSKTASVLSFACRKLCRDEKDEMCEEYAKADYSIKCQGSLYNHWLILAYISTAYVFALPAASVIVLWRQRRMLFSSTDSNKDTGTGVVGGLRFLFENYKPTFWYWELVEMSRKAVLTSGLILVGEETRSYIGLAWVVAGMYGVLFSWNKPIKVASENRLMSTSLAVTILNLGIGAVSRIPAENISDEVDKHKDEMAMKILILAANTLVIGLLVGQYVMFLYEYLKEWRKNPQCSSSCCLALLLPLNDLQGEIRGMVGKNLMKTQLDTGMLAKPSIAATAKDSGAMSFTLCGEDVEPEKEDKRKDEVVKDSNRKRHRWTQTEVVMPPFASTVESGSMRGQQRINRLQPLMHEMHTSGENCDASEILKTFIKNEAEGNAPEKQKEGLKIVPKGNIPPKQNEGMKIEAEWNAQAKQKEGMKILVECDAPTRQKERVEIVSECNASAKQKALMKREVESTVLANQAEDMKIVPECNAPTKQRKGVKIMEEGNRVAKLKALIKSEAEGNAPANQKEDMKIVAECKPPAKQKEDMEIGAVCNAPAKQEEGMKNETGGNAPAKQKEGIKIVAEDNALAKQKEGMKNEAEGNTRANQKESMKIVAKGNTVARQKAFMKNETESNPPEKPKT</sequence>
<name>A0A3M6UF45_POCDA</name>
<feature type="transmembrane region" description="Helical" evidence="2">
    <location>
        <begin position="245"/>
        <end position="266"/>
    </location>
</feature>
<dbReference type="AlphaFoldDB" id="A0A3M6UF45"/>
<dbReference type="PANTHER" id="PTHR11319:SF35">
    <property type="entry name" value="OUTER MEMBRANE PROTEIN PMPC-RELATED"/>
    <property type="match status" value="1"/>
</dbReference>
<feature type="transmembrane region" description="Helical" evidence="2">
    <location>
        <begin position="396"/>
        <end position="413"/>
    </location>
</feature>
<feature type="region of interest" description="Disordered" evidence="1">
    <location>
        <begin position="950"/>
        <end position="971"/>
    </location>
</feature>
<gene>
    <name evidence="3" type="ORF">pdam_00007946</name>
</gene>
<dbReference type="SMART" id="SM01411">
    <property type="entry name" value="Ephrin_rec_like"/>
    <property type="match status" value="2"/>
</dbReference>
<dbReference type="Proteomes" id="UP000275408">
    <property type="component" value="Unassembled WGS sequence"/>
</dbReference>
<evidence type="ECO:0000313" key="3">
    <source>
        <dbReference type="EMBL" id="RMX52282.1"/>
    </source>
</evidence>
<feature type="transmembrane region" description="Helical" evidence="2">
    <location>
        <begin position="456"/>
        <end position="479"/>
    </location>
</feature>
<dbReference type="Gene3D" id="2.10.50.10">
    <property type="entry name" value="Tumor Necrosis Factor Receptor, subunit A, domain 2"/>
    <property type="match status" value="1"/>
</dbReference>
<feature type="region of interest" description="Disordered" evidence="1">
    <location>
        <begin position="985"/>
        <end position="1006"/>
    </location>
</feature>
<evidence type="ECO:0000256" key="1">
    <source>
        <dbReference type="SAM" id="MobiDB-lite"/>
    </source>
</evidence>
<accession>A0A3M6UF45</accession>
<comment type="caution">
    <text evidence="3">The sequence shown here is derived from an EMBL/GenBank/DDBJ whole genome shotgun (WGS) entry which is preliminary data.</text>
</comment>
<keyword evidence="2" id="KW-0472">Membrane</keyword>
<reference evidence="3 4" key="1">
    <citation type="journal article" date="2018" name="Sci. Rep.">
        <title>Comparative analysis of the Pocillopora damicornis genome highlights role of immune system in coral evolution.</title>
        <authorList>
            <person name="Cunning R."/>
            <person name="Bay R.A."/>
            <person name="Gillette P."/>
            <person name="Baker A.C."/>
            <person name="Traylor-Knowles N."/>
        </authorList>
    </citation>
    <scope>NUCLEOTIDE SEQUENCE [LARGE SCALE GENOMIC DNA]</scope>
    <source>
        <strain evidence="3">RSMAS</strain>
        <tissue evidence="3">Whole animal</tissue>
    </source>
</reference>
<feature type="transmembrane region" description="Helical" evidence="2">
    <location>
        <begin position="350"/>
        <end position="371"/>
    </location>
</feature>
<dbReference type="OrthoDB" id="5954366at2759"/>
<keyword evidence="2" id="KW-1133">Transmembrane helix</keyword>
<evidence type="ECO:0000256" key="2">
    <source>
        <dbReference type="SAM" id="Phobius"/>
    </source>
</evidence>
<feature type="transmembrane region" description="Helical" evidence="2">
    <location>
        <begin position="278"/>
        <end position="298"/>
    </location>
</feature>
<dbReference type="EMBL" id="RCHS01001671">
    <property type="protein sequence ID" value="RMX52282.1"/>
    <property type="molecule type" value="Genomic_DNA"/>
</dbReference>
<evidence type="ECO:0008006" key="5">
    <source>
        <dbReference type="Google" id="ProtNLM"/>
    </source>
</evidence>
<protein>
    <recommendedName>
        <fullName evidence="5">Tyrosine-protein kinase ephrin type A/B receptor-like domain-containing protein</fullName>
    </recommendedName>
</protein>
<feature type="transmembrane region" description="Helical" evidence="2">
    <location>
        <begin position="611"/>
        <end position="633"/>
    </location>
</feature>
<organism evidence="3 4">
    <name type="scientific">Pocillopora damicornis</name>
    <name type="common">Cauliflower coral</name>
    <name type="synonym">Millepora damicornis</name>
    <dbReference type="NCBI Taxonomy" id="46731"/>
    <lineage>
        <taxon>Eukaryota</taxon>
        <taxon>Metazoa</taxon>
        <taxon>Cnidaria</taxon>
        <taxon>Anthozoa</taxon>
        <taxon>Hexacorallia</taxon>
        <taxon>Scleractinia</taxon>
        <taxon>Astrocoeniina</taxon>
        <taxon>Pocilloporidae</taxon>
        <taxon>Pocillopora</taxon>
    </lineage>
</organism>
<keyword evidence="2" id="KW-0812">Transmembrane</keyword>
<proteinExistence type="predicted"/>
<keyword evidence="4" id="KW-1185">Reference proteome</keyword>
<feature type="compositionally biased region" description="Basic and acidic residues" evidence="1">
    <location>
        <begin position="985"/>
        <end position="1005"/>
    </location>
</feature>